<organism evidence="1 4">
    <name type="scientific">Lauvirus lau218</name>
    <dbReference type="NCBI Taxonomy" id="1465639"/>
    <lineage>
        <taxon>Viruses</taxon>
        <taxon>Duplodnaviria</taxon>
        <taxon>Heunggongvirae</taxon>
        <taxon>Uroviricota</taxon>
        <taxon>Caudoviricetes</taxon>
        <taxon>Autographivirales</taxon>
        <taxon>Lauvirus</taxon>
    </lineage>
</organism>
<name>A0A060BK93_9CAUD</name>
<dbReference type="KEGG" id="vg:26673029"/>
<evidence type="ECO:0000313" key="3">
    <source>
        <dbReference type="Proteomes" id="UP000026988"/>
    </source>
</evidence>
<dbReference type="Proteomes" id="UP000026988">
    <property type="component" value="Genome"/>
</dbReference>
<dbReference type="RefSeq" id="YP_009042139.1">
    <property type="nucleotide sequence ID" value="NC_024329.1"/>
</dbReference>
<protein>
    <submittedName>
        <fullName evidence="1">Putative phage protein</fullName>
    </submittedName>
</protein>
<evidence type="ECO:0000313" key="4">
    <source>
        <dbReference type="Proteomes" id="UP000242360"/>
    </source>
</evidence>
<sequence>MKTNNNEVVYITNNNNKVAEGGSTGDDIDNYIYNMISNACPGICEEERSVISYDIWNEFYKSLH</sequence>
<proteinExistence type="predicted"/>
<dbReference type="EMBL" id="KJ183192">
    <property type="protein sequence ID" value="AIA83171.1"/>
    <property type="molecule type" value="Genomic_DNA"/>
</dbReference>
<dbReference type="Proteomes" id="UP000242360">
    <property type="component" value="Segment"/>
</dbReference>
<dbReference type="GeneID" id="26673029"/>
<reference evidence="3 4" key="1">
    <citation type="submission" date="2014-01" db="EMBL/GenBank/DDBJ databases">
        <title>Sulfur oxidation genes in diverse deep-sea viruses.</title>
        <authorList>
            <person name="Anantharaman K."/>
            <person name="Duhaime M.B."/>
            <person name="Breier J.A."/>
            <person name="Toner B.M."/>
            <person name="Dick G.J."/>
        </authorList>
    </citation>
    <scope>NUCLEOTIDE SEQUENCE [LARGE SCALE GENOMIC DNA]</scope>
    <source>
        <strain evidence="1 4">KiloMoana</strain>
        <strain evidence="2">TahiMoana</strain>
    </source>
</reference>
<evidence type="ECO:0000313" key="1">
    <source>
        <dbReference type="EMBL" id="AIA83171.1"/>
    </source>
</evidence>
<dbReference type="EMBL" id="KJ183193">
    <property type="protein sequence ID" value="AIA83219.1"/>
    <property type="molecule type" value="Genomic_DNA"/>
</dbReference>
<evidence type="ECO:0000313" key="2">
    <source>
        <dbReference type="EMBL" id="AIA83219.1"/>
    </source>
</evidence>
<accession>A0A060BK93</accession>